<reference evidence="15 16" key="1">
    <citation type="journal article" date="2014" name="Genome Announc.">
        <title>Draft Genome Sequences of Marine Flavobacterium Nonlabens Strains NR17, NR24, NR27, NR32, NR33, and Ara13.</title>
        <authorList>
            <person name="Nakanishi M."/>
            <person name="Meirelles P."/>
            <person name="Suzuki R."/>
            <person name="Takatani N."/>
            <person name="Mino S."/>
            <person name="Suda W."/>
            <person name="Oshima K."/>
            <person name="Hattori M."/>
            <person name="Ohkuma M."/>
            <person name="Hosokawa M."/>
            <person name="Miyashita K."/>
            <person name="Thompson F.L."/>
            <person name="Niwa A."/>
            <person name="Sawabe T."/>
            <person name="Sawabe T."/>
        </authorList>
    </citation>
    <scope>NUCLEOTIDE SEQUENCE [LARGE SCALE GENOMIC DNA]</scope>
    <source>
        <strain evidence="16">JCM19314</strain>
    </source>
</reference>
<feature type="transmembrane region" description="Helical" evidence="13">
    <location>
        <begin position="445"/>
        <end position="468"/>
    </location>
</feature>
<comment type="subcellular location">
    <subcellularLocation>
        <location evidence="1">Cell membrane</location>
        <topology evidence="1">Multi-pass membrane protein</topology>
    </subcellularLocation>
</comment>
<dbReference type="GO" id="GO:0005886">
    <property type="term" value="C:plasma membrane"/>
    <property type="evidence" value="ECO:0007669"/>
    <property type="project" value="UniProtKB-SubCell"/>
</dbReference>
<dbReference type="Pfam" id="PF00122">
    <property type="entry name" value="E1-E2_ATPase"/>
    <property type="match status" value="1"/>
</dbReference>
<evidence type="ECO:0000256" key="6">
    <source>
        <dbReference type="ARBA" id="ARBA00022692"/>
    </source>
</evidence>
<evidence type="ECO:0000256" key="11">
    <source>
        <dbReference type="ARBA" id="ARBA00023065"/>
    </source>
</evidence>
<keyword evidence="3" id="KW-0813">Transport</keyword>
<keyword evidence="7" id="KW-0479">Metal-binding</keyword>
<dbReference type="SUPFAM" id="SSF55008">
    <property type="entry name" value="HMA, heavy metal-associated domain"/>
    <property type="match status" value="1"/>
</dbReference>
<comment type="similarity">
    <text evidence="2">Belongs to the cation transport ATPase (P-type) (TC 3.A.3) family. Type IB subfamily.</text>
</comment>
<organism evidence="15 16">
    <name type="scientific">Nonlabens ulvanivorans</name>
    <name type="common">Persicivirga ulvanivorans</name>
    <dbReference type="NCBI Taxonomy" id="906888"/>
    <lineage>
        <taxon>Bacteria</taxon>
        <taxon>Pseudomonadati</taxon>
        <taxon>Bacteroidota</taxon>
        <taxon>Flavobacteriia</taxon>
        <taxon>Flavobacteriales</taxon>
        <taxon>Flavobacteriaceae</taxon>
        <taxon>Nonlabens</taxon>
    </lineage>
</organism>
<evidence type="ECO:0000256" key="3">
    <source>
        <dbReference type="ARBA" id="ARBA00022448"/>
    </source>
</evidence>
<dbReference type="NCBIfam" id="TIGR01494">
    <property type="entry name" value="ATPase_P-type"/>
    <property type="match status" value="1"/>
</dbReference>
<evidence type="ECO:0000256" key="1">
    <source>
        <dbReference type="ARBA" id="ARBA00004651"/>
    </source>
</evidence>
<dbReference type="AlphaFoldDB" id="A0A090Q9D4"/>
<feature type="transmembrane region" description="Helical" evidence="13">
    <location>
        <begin position="204"/>
        <end position="222"/>
    </location>
</feature>
<evidence type="ECO:0000256" key="7">
    <source>
        <dbReference type="ARBA" id="ARBA00022723"/>
    </source>
</evidence>
<dbReference type="InterPro" id="IPR023214">
    <property type="entry name" value="HAD_sf"/>
</dbReference>
<dbReference type="GO" id="GO:0005524">
    <property type="term" value="F:ATP binding"/>
    <property type="evidence" value="ECO:0007669"/>
    <property type="project" value="InterPro"/>
</dbReference>
<dbReference type="PRINTS" id="PR00943">
    <property type="entry name" value="CUATPASE"/>
</dbReference>
<keyword evidence="15" id="KW-0378">Hydrolase</keyword>
<dbReference type="InterPro" id="IPR023298">
    <property type="entry name" value="ATPase_P-typ_TM_dom_sf"/>
</dbReference>
<evidence type="ECO:0000313" key="16">
    <source>
        <dbReference type="Proteomes" id="UP000029226"/>
    </source>
</evidence>
<dbReference type="InterPro" id="IPR008250">
    <property type="entry name" value="ATPase_P-typ_transduc_dom_A_sf"/>
</dbReference>
<dbReference type="GO" id="GO:0055070">
    <property type="term" value="P:copper ion homeostasis"/>
    <property type="evidence" value="ECO:0007669"/>
    <property type="project" value="TreeGrafter"/>
</dbReference>
<dbReference type="InterPro" id="IPR059000">
    <property type="entry name" value="ATPase_P-type_domA"/>
</dbReference>
<dbReference type="GO" id="GO:0016887">
    <property type="term" value="F:ATP hydrolysis activity"/>
    <property type="evidence" value="ECO:0007669"/>
    <property type="project" value="InterPro"/>
</dbReference>
<evidence type="ECO:0000256" key="4">
    <source>
        <dbReference type="ARBA" id="ARBA00022475"/>
    </source>
</evidence>
<sequence length="801" mass="89917">MDNCFHCGDPCTEQTIIHDDKKFCCNGCKLVYEILSDNDLGNYYDIENNPGTSPSFSKDKFNFLENEEIVQKLLEFNEQEVQVVQLSIPSIHCSSCIWVLENLQRIHHGVKSSQVDFPKKTVRVTFNSNELDLKALAILLASIGYEPYISLDDYEEKDKKVDRSLIYKLGVAGFAFGNVMFLSFPEYFEVQEFWLDQFKGLFRWMMFAFSLPVVFYAGIDYLKSAYKGVISGVLNIDIPIALGIIVLFVRSTIEIVFDLGTGFLDSLTGLVFFLLLGRFFQQRTYAYLSFDRDFKSYFPIAVTRLLKKHGQVEEDQVPIYKIEKGDRLLIRSGEILPVDAVLLSDKASMDYSFVTGESDHITKYLGEVLYAGGRQQSGLIEVEAIKNVEQSYLTSLWSNDVFKKKRHSSFQTLVDRISKKFTVTIISVAVIGALIWLFINPLTAINVFTAVLIVACPCAIALSTPFTMGNMLRIYGNMGLYLKESVIIERMSQIDTIVFDKTGTITTSSASQIEYKGEPLNEKEEKNLASTLRGGSNHPLSRALYNELKKNDILPALDDFKEVAGKGLISRIDKEVIKVGSPSFTSSQAKQEEHIETAVHVNYNQHYKGKYTFKNKYRTGVDELFERLSKDYKLHVVSGDNAGEKEHLKDLLPSGVVLKFNQQPEEKLNYIKELQSQGARVMMVGDGLNDAGALAQSDVGVSIAENVNVFTPACDGIMDASILGRMDEVITLSRKAVNIINWCFILSLFYNIIGISIALSGNLTPVMAAILMPVSSLSVVAFTTIMTNYMGRKFSNKTSQN</sequence>
<dbReference type="InterPro" id="IPR036412">
    <property type="entry name" value="HAD-like_sf"/>
</dbReference>
<keyword evidence="6 13" id="KW-0812">Transmembrane</keyword>
<dbReference type="GO" id="GO:0043682">
    <property type="term" value="F:P-type divalent copper transporter activity"/>
    <property type="evidence" value="ECO:0007669"/>
    <property type="project" value="TreeGrafter"/>
</dbReference>
<feature type="domain" description="HMA" evidence="14">
    <location>
        <begin position="82"/>
        <end position="148"/>
    </location>
</feature>
<evidence type="ECO:0000256" key="5">
    <source>
        <dbReference type="ARBA" id="ARBA00022553"/>
    </source>
</evidence>
<dbReference type="EMBL" id="BBMM01000002">
    <property type="protein sequence ID" value="GAK99580.1"/>
    <property type="molecule type" value="Genomic_DNA"/>
</dbReference>
<dbReference type="InterPro" id="IPR001757">
    <property type="entry name" value="P_typ_ATPase"/>
</dbReference>
<dbReference type="InterPro" id="IPR018303">
    <property type="entry name" value="ATPase_P-typ_P_site"/>
</dbReference>
<evidence type="ECO:0000256" key="10">
    <source>
        <dbReference type="ARBA" id="ARBA00022989"/>
    </source>
</evidence>
<protein>
    <submittedName>
        <fullName evidence="15">Type cbb3 cytochrome oxidase biogenesis protein CcoI</fullName>
        <ecNumber evidence="15">3.6.3.4</ecNumber>
    </submittedName>
</protein>
<evidence type="ECO:0000256" key="8">
    <source>
        <dbReference type="ARBA" id="ARBA00022842"/>
    </source>
</evidence>
<dbReference type="PANTHER" id="PTHR43520:SF5">
    <property type="entry name" value="CATION-TRANSPORTING P-TYPE ATPASE-RELATED"/>
    <property type="match status" value="1"/>
</dbReference>
<dbReference type="InterPro" id="IPR036163">
    <property type="entry name" value="HMA_dom_sf"/>
</dbReference>
<dbReference type="InterPro" id="IPR021993">
    <property type="entry name" value="ATPase-cat-bd"/>
</dbReference>
<feature type="transmembrane region" description="Helical" evidence="13">
    <location>
        <begin position="766"/>
        <end position="789"/>
    </location>
</feature>
<dbReference type="Gene3D" id="2.70.150.10">
    <property type="entry name" value="Calcium-transporting ATPase, cytoplasmic transduction domain A"/>
    <property type="match status" value="1"/>
</dbReference>
<feature type="transmembrane region" description="Helical" evidence="13">
    <location>
        <begin position="229"/>
        <end position="249"/>
    </location>
</feature>
<dbReference type="Gene3D" id="3.30.70.100">
    <property type="match status" value="1"/>
</dbReference>
<dbReference type="SUPFAM" id="SSF56784">
    <property type="entry name" value="HAD-like"/>
    <property type="match status" value="1"/>
</dbReference>
<dbReference type="Pfam" id="PF12156">
    <property type="entry name" value="ATPase-cat_bd"/>
    <property type="match status" value="1"/>
</dbReference>
<keyword evidence="12 13" id="KW-0472">Membrane</keyword>
<evidence type="ECO:0000256" key="9">
    <source>
        <dbReference type="ARBA" id="ARBA00022967"/>
    </source>
</evidence>
<evidence type="ECO:0000259" key="14">
    <source>
        <dbReference type="PROSITE" id="PS50846"/>
    </source>
</evidence>
<feature type="transmembrane region" description="Helical" evidence="13">
    <location>
        <begin position="165"/>
        <end position="184"/>
    </location>
</feature>
<feature type="transmembrane region" description="Helical" evidence="13">
    <location>
        <begin position="739"/>
        <end position="760"/>
    </location>
</feature>
<evidence type="ECO:0000313" key="15">
    <source>
        <dbReference type="EMBL" id="GAK99580.1"/>
    </source>
</evidence>
<dbReference type="Pfam" id="PF00702">
    <property type="entry name" value="Hydrolase"/>
    <property type="match status" value="1"/>
</dbReference>
<dbReference type="InterPro" id="IPR006121">
    <property type="entry name" value="HMA_dom"/>
</dbReference>
<dbReference type="Gene3D" id="3.40.1110.10">
    <property type="entry name" value="Calcium-transporting ATPase, cytoplasmic domain N"/>
    <property type="match status" value="1"/>
</dbReference>
<keyword evidence="11" id="KW-0406">Ion transport</keyword>
<evidence type="ECO:0000256" key="2">
    <source>
        <dbReference type="ARBA" id="ARBA00006024"/>
    </source>
</evidence>
<dbReference type="Proteomes" id="UP000029226">
    <property type="component" value="Unassembled WGS sequence"/>
</dbReference>
<dbReference type="CDD" id="cd00371">
    <property type="entry name" value="HMA"/>
    <property type="match status" value="1"/>
</dbReference>
<dbReference type="SUPFAM" id="SSF81653">
    <property type="entry name" value="Calcium ATPase, transduction domain A"/>
    <property type="match status" value="1"/>
</dbReference>
<evidence type="ECO:0000256" key="13">
    <source>
        <dbReference type="SAM" id="Phobius"/>
    </source>
</evidence>
<dbReference type="SUPFAM" id="SSF81665">
    <property type="entry name" value="Calcium ATPase, transmembrane domain M"/>
    <property type="match status" value="1"/>
</dbReference>
<gene>
    <name evidence="15" type="ORF">JCM19314_3625</name>
</gene>
<keyword evidence="5" id="KW-0597">Phosphoprotein</keyword>
<name>A0A090Q9D4_NONUL</name>
<keyword evidence="10 13" id="KW-1133">Transmembrane helix</keyword>
<keyword evidence="8" id="KW-0460">Magnesium</keyword>
<keyword evidence="4" id="KW-1003">Cell membrane</keyword>
<dbReference type="PROSITE" id="PS00154">
    <property type="entry name" value="ATPASE_E1_E2"/>
    <property type="match status" value="1"/>
</dbReference>
<dbReference type="InterPro" id="IPR023299">
    <property type="entry name" value="ATPase_P-typ_cyto_dom_N"/>
</dbReference>
<evidence type="ECO:0000256" key="12">
    <source>
        <dbReference type="ARBA" id="ARBA00023136"/>
    </source>
</evidence>
<dbReference type="EC" id="3.6.3.4" evidence="15"/>
<keyword evidence="9" id="KW-1278">Translocase</keyword>
<dbReference type="PRINTS" id="PR00119">
    <property type="entry name" value="CATATPASE"/>
</dbReference>
<feature type="transmembrane region" description="Helical" evidence="13">
    <location>
        <begin position="421"/>
        <end position="439"/>
    </location>
</feature>
<proteinExistence type="inferred from homology"/>
<dbReference type="GO" id="GO:0005507">
    <property type="term" value="F:copper ion binding"/>
    <property type="evidence" value="ECO:0007669"/>
    <property type="project" value="TreeGrafter"/>
</dbReference>
<dbReference type="Gene3D" id="3.40.50.1000">
    <property type="entry name" value="HAD superfamily/HAD-like"/>
    <property type="match status" value="1"/>
</dbReference>
<dbReference type="PANTHER" id="PTHR43520">
    <property type="entry name" value="ATP7, ISOFORM B"/>
    <property type="match status" value="1"/>
</dbReference>
<dbReference type="PROSITE" id="PS50846">
    <property type="entry name" value="HMA_2"/>
    <property type="match status" value="1"/>
</dbReference>
<comment type="caution">
    <text evidence="15">The sequence shown here is derived from an EMBL/GenBank/DDBJ whole genome shotgun (WGS) entry which is preliminary data.</text>
</comment>
<accession>A0A090Q9D4</accession>
<feature type="transmembrane region" description="Helical" evidence="13">
    <location>
        <begin position="255"/>
        <end position="276"/>
    </location>
</feature>